<keyword evidence="2" id="KW-0812">Transmembrane</keyword>
<feature type="transmembrane region" description="Helical" evidence="2">
    <location>
        <begin position="365"/>
        <end position="388"/>
    </location>
</feature>
<evidence type="ECO:0000313" key="3">
    <source>
        <dbReference type="EMBL" id="CAF3044823.1"/>
    </source>
</evidence>
<keyword evidence="4" id="KW-1185">Reference proteome</keyword>
<feature type="compositionally biased region" description="Basic and acidic residues" evidence="1">
    <location>
        <begin position="89"/>
        <end position="100"/>
    </location>
</feature>
<sequence>MEKQRGRMTKVYNMDQFITCMCRAYIMYLLSDKSSLPSIPSNPLIRTQNKVSKNNTMFKTVISCLPLFPVILAIKFPLPMNGPSSRILTGEETHNSHEQRSPAPKPQISSNIPWRLEIEEGSLLHGTPGQRVNIRIRLTNLESIQRHFTMAVDESGVGSYRFVESQSKSAILVPGGESKVFTLNLRVPENVVRGHRTLIRVSASVDDSNYLIRIASEGTETGVRTNFVKMEISFLVAYSFSDAQKPRIRSVAQSSVEKQCSDIEECDSKTWKAIFLISDSESGIRSIQTDPYINFNSGSRRFIYNEFIFGDPNEEVRFVMSGNCCEKELSVTVQDGFGNAESLSLLPLRDGGSSSSNMGLNGLEIAIIVVSILLFVVIIGIITAVVFIRQRNAESVNEMRRFPSPAERA</sequence>
<keyword evidence="2" id="KW-0472">Membrane</keyword>
<feature type="transmembrane region" description="Helical" evidence="2">
    <location>
        <begin position="56"/>
        <end position="78"/>
    </location>
</feature>
<gene>
    <name evidence="3" type="ORF">LSAA_14860</name>
</gene>
<protein>
    <submittedName>
        <fullName evidence="3">(salmon louse) hypothetical protein</fullName>
    </submittedName>
</protein>
<accession>A0A7R8D9F0</accession>
<dbReference type="CDD" id="cd12087">
    <property type="entry name" value="TM_EGFR-like"/>
    <property type="match status" value="1"/>
</dbReference>
<name>A0A7R8D9F0_LEPSM</name>
<keyword evidence="2" id="KW-1133">Transmembrane helix</keyword>
<organism evidence="3 4">
    <name type="scientific">Lepeophtheirus salmonis</name>
    <name type="common">Salmon louse</name>
    <name type="synonym">Caligus salmonis</name>
    <dbReference type="NCBI Taxonomy" id="72036"/>
    <lineage>
        <taxon>Eukaryota</taxon>
        <taxon>Metazoa</taxon>
        <taxon>Ecdysozoa</taxon>
        <taxon>Arthropoda</taxon>
        <taxon>Crustacea</taxon>
        <taxon>Multicrustacea</taxon>
        <taxon>Hexanauplia</taxon>
        <taxon>Copepoda</taxon>
        <taxon>Siphonostomatoida</taxon>
        <taxon>Caligidae</taxon>
        <taxon>Lepeophtheirus</taxon>
    </lineage>
</organism>
<reference evidence="3" key="1">
    <citation type="submission" date="2021-02" db="EMBL/GenBank/DDBJ databases">
        <authorList>
            <person name="Bekaert M."/>
        </authorList>
    </citation>
    <scope>NUCLEOTIDE SEQUENCE</scope>
    <source>
        <strain evidence="3">IoA-00</strain>
    </source>
</reference>
<dbReference type="Proteomes" id="UP000675881">
    <property type="component" value="Chromosome 9"/>
</dbReference>
<dbReference type="AlphaFoldDB" id="A0A7R8D9F0"/>
<feature type="region of interest" description="Disordered" evidence="1">
    <location>
        <begin position="85"/>
        <end position="109"/>
    </location>
</feature>
<proteinExistence type="predicted"/>
<evidence type="ECO:0000256" key="2">
    <source>
        <dbReference type="SAM" id="Phobius"/>
    </source>
</evidence>
<evidence type="ECO:0000313" key="4">
    <source>
        <dbReference type="Proteomes" id="UP000675881"/>
    </source>
</evidence>
<evidence type="ECO:0000256" key="1">
    <source>
        <dbReference type="SAM" id="MobiDB-lite"/>
    </source>
</evidence>
<dbReference type="EMBL" id="HG994588">
    <property type="protein sequence ID" value="CAF3044823.1"/>
    <property type="molecule type" value="Genomic_DNA"/>
</dbReference>